<reference evidence="2" key="1">
    <citation type="submission" date="2020-05" db="EMBL/GenBank/DDBJ databases">
        <title>Nod-independent and nitrogen-fixing Bradyrhizobium aeschynomene sp. nov. isolated from nodules of Aeschynomene indica.</title>
        <authorList>
            <person name="Zhang Z."/>
        </authorList>
    </citation>
    <scope>NUCLEOTIDE SEQUENCE</scope>
    <source>
        <strain evidence="2">83012</strain>
    </source>
</reference>
<accession>A0ABX2CCZ3</accession>
<feature type="chain" id="PRO_5046876150" evidence="1">
    <location>
        <begin position="27"/>
        <end position="165"/>
    </location>
</feature>
<dbReference type="Proteomes" id="UP000886476">
    <property type="component" value="Unassembled WGS sequence"/>
</dbReference>
<keyword evidence="1" id="KW-0732">Signal</keyword>
<name>A0ABX2CCZ3_9BRAD</name>
<dbReference type="EMBL" id="JABFDN010000002">
    <property type="protein sequence ID" value="NPU65139.1"/>
    <property type="molecule type" value="Genomic_DNA"/>
</dbReference>
<keyword evidence="3" id="KW-1185">Reference proteome</keyword>
<dbReference type="RefSeq" id="WP_172110212.1">
    <property type="nucleotide sequence ID" value="NZ_JABFDN010000002.1"/>
</dbReference>
<sequence>MRRRATTAAASLFVCLAMLVNCFAQASERTTHSVVAIEYVGEQDGIVNSVLMSNSGAGAEWGRRMLIARFAAERADAHVVDMSLLNDVIARIDGFESSRQRHAESAGGTSVQISIVTPERNSSFLYESTEALSLLEDVQKACRNDESLSGDIAYFQKRVVQYRRR</sequence>
<comment type="caution">
    <text evidence="2">The sequence shown here is derived from an EMBL/GenBank/DDBJ whole genome shotgun (WGS) entry which is preliminary data.</text>
</comment>
<evidence type="ECO:0000313" key="2">
    <source>
        <dbReference type="EMBL" id="NPU65139.1"/>
    </source>
</evidence>
<protein>
    <submittedName>
        <fullName evidence="2">Uncharacterized protein</fullName>
    </submittedName>
</protein>
<proteinExistence type="predicted"/>
<organism evidence="2 3">
    <name type="scientific">Bradyrhizobium aeschynomenes</name>
    <dbReference type="NCBI Taxonomy" id="2734909"/>
    <lineage>
        <taxon>Bacteria</taxon>
        <taxon>Pseudomonadati</taxon>
        <taxon>Pseudomonadota</taxon>
        <taxon>Alphaproteobacteria</taxon>
        <taxon>Hyphomicrobiales</taxon>
        <taxon>Nitrobacteraceae</taxon>
        <taxon>Bradyrhizobium</taxon>
    </lineage>
</organism>
<evidence type="ECO:0000256" key="1">
    <source>
        <dbReference type="SAM" id="SignalP"/>
    </source>
</evidence>
<gene>
    <name evidence="2" type="ORF">HL667_09055</name>
</gene>
<feature type="signal peptide" evidence="1">
    <location>
        <begin position="1"/>
        <end position="26"/>
    </location>
</feature>
<evidence type="ECO:0000313" key="3">
    <source>
        <dbReference type="Proteomes" id="UP000886476"/>
    </source>
</evidence>